<dbReference type="Proteomes" id="UP000580861">
    <property type="component" value="Unassembled WGS sequence"/>
</dbReference>
<name>A0A841B692_9PSEU</name>
<accession>A0A841B692</accession>
<evidence type="ECO:0000313" key="3">
    <source>
        <dbReference type="Proteomes" id="UP000580861"/>
    </source>
</evidence>
<evidence type="ECO:0000313" key="2">
    <source>
        <dbReference type="EMBL" id="MBB5854082.1"/>
    </source>
</evidence>
<dbReference type="EMBL" id="JACHMX010000001">
    <property type="protein sequence ID" value="MBB5854082.1"/>
    <property type="molecule type" value="Genomic_DNA"/>
</dbReference>
<feature type="region of interest" description="Disordered" evidence="1">
    <location>
        <begin position="40"/>
        <end position="88"/>
    </location>
</feature>
<evidence type="ECO:0000256" key="1">
    <source>
        <dbReference type="SAM" id="MobiDB-lite"/>
    </source>
</evidence>
<feature type="compositionally biased region" description="Low complexity" evidence="1">
    <location>
        <begin position="40"/>
        <end position="59"/>
    </location>
</feature>
<organism evidence="2 3">
    <name type="scientific">Amycolatopsis umgeniensis</name>
    <dbReference type="NCBI Taxonomy" id="336628"/>
    <lineage>
        <taxon>Bacteria</taxon>
        <taxon>Bacillati</taxon>
        <taxon>Actinomycetota</taxon>
        <taxon>Actinomycetes</taxon>
        <taxon>Pseudonocardiales</taxon>
        <taxon>Pseudonocardiaceae</taxon>
        <taxon>Amycolatopsis</taxon>
    </lineage>
</organism>
<proteinExistence type="predicted"/>
<sequence>MYRPSVQAVPGAKVLRRRPVAPTARHAVLSVQGVLNGLNARSAVSRPRSSPRPNAASARGGRHRRLLRSRWTAAASGPRAAPTTRRGG</sequence>
<gene>
    <name evidence="2" type="ORF">HDA45_004169</name>
</gene>
<protein>
    <submittedName>
        <fullName evidence="2">Uncharacterized protein</fullName>
    </submittedName>
</protein>
<dbReference type="AlphaFoldDB" id="A0A841B692"/>
<reference evidence="2 3" key="1">
    <citation type="submission" date="2020-08" db="EMBL/GenBank/DDBJ databases">
        <title>Sequencing the genomes of 1000 actinobacteria strains.</title>
        <authorList>
            <person name="Klenk H.-P."/>
        </authorList>
    </citation>
    <scope>NUCLEOTIDE SEQUENCE [LARGE SCALE GENOMIC DNA]</scope>
    <source>
        <strain evidence="2 3">DSM 45272</strain>
    </source>
</reference>
<comment type="caution">
    <text evidence="2">The sequence shown here is derived from an EMBL/GenBank/DDBJ whole genome shotgun (WGS) entry which is preliminary data.</text>
</comment>
<dbReference type="RefSeq" id="WP_184897829.1">
    <property type="nucleotide sequence ID" value="NZ_JACHMX010000001.1"/>
</dbReference>
<keyword evidence="3" id="KW-1185">Reference proteome</keyword>